<dbReference type="EMBL" id="CP040449">
    <property type="protein sequence ID" value="QFI53761.1"/>
    <property type="molecule type" value="Genomic_DNA"/>
</dbReference>
<organism evidence="1 2">
    <name type="scientific">Aeromonas simiae</name>
    <dbReference type="NCBI Taxonomy" id="218936"/>
    <lineage>
        <taxon>Bacteria</taxon>
        <taxon>Pseudomonadati</taxon>
        <taxon>Pseudomonadota</taxon>
        <taxon>Gammaproteobacteria</taxon>
        <taxon>Aeromonadales</taxon>
        <taxon>Aeromonadaceae</taxon>
        <taxon>Aeromonas</taxon>
    </lineage>
</organism>
<dbReference type="AlphaFoldDB" id="A0A5J6WUA8"/>
<gene>
    <name evidence="1" type="ORF">FE240_03000</name>
</gene>
<protein>
    <recommendedName>
        <fullName evidence="3">Lipoprotein</fullName>
    </recommendedName>
</protein>
<dbReference type="Proteomes" id="UP000594034">
    <property type="component" value="Chromosome"/>
</dbReference>
<keyword evidence="2" id="KW-1185">Reference proteome</keyword>
<name>A0A5J6WUA8_9GAMM</name>
<dbReference type="KEGG" id="asim:FE240_03000"/>
<evidence type="ECO:0000313" key="2">
    <source>
        <dbReference type="Proteomes" id="UP000594034"/>
    </source>
</evidence>
<dbReference type="PROSITE" id="PS51257">
    <property type="entry name" value="PROKAR_LIPOPROTEIN"/>
    <property type="match status" value="1"/>
</dbReference>
<proteinExistence type="predicted"/>
<reference evidence="1 2" key="1">
    <citation type="submission" date="2019-05" db="EMBL/GenBank/DDBJ databases">
        <title>OXA-830, a novel chromosomally encoded expanded-spectrum class D beta-lactamase in Aeromonas simiae.</title>
        <authorList>
            <person name="Zhou W."/>
            <person name="Chen Q."/>
        </authorList>
    </citation>
    <scope>NUCLEOTIDE SEQUENCE [LARGE SCALE GENOMIC DNA]</scope>
    <source>
        <strain evidence="1 2">A6</strain>
    </source>
</reference>
<accession>A0A5J6WUA8</accession>
<dbReference type="RefSeq" id="WP_193003321.1">
    <property type="nucleotide sequence ID" value="NZ_CP040449.1"/>
</dbReference>
<sequence>MKRLPLLLTLLLAGCATPQQRQLGHVISVLDDELHRLEEQLAALGGLRYQKAIDAPLSLRQRLATREQEGIGARLTDGPELTYYYRLPRSPEGGRVSAEPCHDYEFELRRLGHFGVLHLSWQSPAGEGHQIQYQRTCLWPAVDASSSTPS</sequence>
<evidence type="ECO:0008006" key="3">
    <source>
        <dbReference type="Google" id="ProtNLM"/>
    </source>
</evidence>
<evidence type="ECO:0000313" key="1">
    <source>
        <dbReference type="EMBL" id="QFI53761.1"/>
    </source>
</evidence>